<dbReference type="AlphaFoldDB" id="A0A482X1E7"/>
<evidence type="ECO:0000313" key="1">
    <source>
        <dbReference type="EMBL" id="RZF39685.1"/>
    </source>
</evidence>
<reference evidence="1 2" key="1">
    <citation type="journal article" date="2017" name="Gigascience">
        <title>Genome sequence of the small brown planthopper, Laodelphax striatellus.</title>
        <authorList>
            <person name="Zhu J."/>
            <person name="Jiang F."/>
            <person name="Wang X."/>
            <person name="Yang P."/>
            <person name="Bao Y."/>
            <person name="Zhao W."/>
            <person name="Wang W."/>
            <person name="Lu H."/>
            <person name="Wang Q."/>
            <person name="Cui N."/>
            <person name="Li J."/>
            <person name="Chen X."/>
            <person name="Luo L."/>
            <person name="Yu J."/>
            <person name="Kang L."/>
            <person name="Cui F."/>
        </authorList>
    </citation>
    <scope>NUCLEOTIDE SEQUENCE [LARGE SCALE GENOMIC DNA]</scope>
    <source>
        <strain evidence="1">Lst14</strain>
    </source>
</reference>
<dbReference type="Pfam" id="PF13415">
    <property type="entry name" value="Beta-prop_FBX42"/>
    <property type="match status" value="1"/>
</dbReference>
<dbReference type="InterPro" id="IPR015915">
    <property type="entry name" value="Kelch-typ_b-propeller"/>
</dbReference>
<name>A0A482X1E7_LAOST</name>
<keyword evidence="2" id="KW-1185">Reference proteome</keyword>
<organism evidence="1 2">
    <name type="scientific">Laodelphax striatellus</name>
    <name type="common">Small brown planthopper</name>
    <name type="synonym">Delphax striatella</name>
    <dbReference type="NCBI Taxonomy" id="195883"/>
    <lineage>
        <taxon>Eukaryota</taxon>
        <taxon>Metazoa</taxon>
        <taxon>Ecdysozoa</taxon>
        <taxon>Arthropoda</taxon>
        <taxon>Hexapoda</taxon>
        <taxon>Insecta</taxon>
        <taxon>Pterygota</taxon>
        <taxon>Neoptera</taxon>
        <taxon>Paraneoptera</taxon>
        <taxon>Hemiptera</taxon>
        <taxon>Auchenorrhyncha</taxon>
        <taxon>Fulgoroidea</taxon>
        <taxon>Delphacidae</taxon>
        <taxon>Criomorphinae</taxon>
        <taxon>Laodelphax</taxon>
    </lineage>
</organism>
<dbReference type="InterPro" id="IPR052588">
    <property type="entry name" value="Kelch_domain_protein"/>
</dbReference>
<dbReference type="PANTHER" id="PTHR46063">
    <property type="entry name" value="KELCH DOMAIN-CONTAINING PROTEIN"/>
    <property type="match status" value="1"/>
</dbReference>
<evidence type="ECO:0000313" key="2">
    <source>
        <dbReference type="Proteomes" id="UP000291343"/>
    </source>
</evidence>
<dbReference type="OrthoDB" id="4447at2759"/>
<evidence type="ECO:0008006" key="3">
    <source>
        <dbReference type="Google" id="ProtNLM"/>
    </source>
</evidence>
<dbReference type="EMBL" id="QKKF02019748">
    <property type="protein sequence ID" value="RZF39685.1"/>
    <property type="molecule type" value="Genomic_DNA"/>
</dbReference>
<accession>A0A482X1E7</accession>
<proteinExistence type="predicted"/>
<sequence length="255" mass="29411">MAGDRPYLLDDIEKIVAEIEEEERRRLAVTEKVVLPPKNRVNFSLTPHPEKDELIMFGGEFYNGQKTIVYNDLYFYHISRNEWTQVKAPKGPPPRCSHQAVSVSTEKGQLWMFGGEFISPSQTQFYHYRDLWVYHFGQKHWEKINAEGGPSSRSGHRMVCAKKQLIVFGGFHESNNEFKYFNDLYAFSLEDRTWKKLAPAGTPPSPRSGFQMFALNDGKILVYGGYSKVKVKKAVDKGVVHTDMFLLSPDKLFLY</sequence>
<dbReference type="STRING" id="195883.A0A482X1E7"/>
<protein>
    <recommendedName>
        <fullName evidence="3">Kelch domain-containing protein 4</fullName>
    </recommendedName>
</protein>
<comment type="caution">
    <text evidence="1">The sequence shown here is derived from an EMBL/GenBank/DDBJ whole genome shotgun (WGS) entry which is preliminary data.</text>
</comment>
<gene>
    <name evidence="1" type="ORF">LSTR_LSTR017134</name>
</gene>
<dbReference type="SUPFAM" id="SSF117281">
    <property type="entry name" value="Kelch motif"/>
    <property type="match status" value="1"/>
</dbReference>
<dbReference type="PANTHER" id="PTHR46063:SF1">
    <property type="entry name" value="KELCH DOMAIN-CONTAINING PROTEIN 4"/>
    <property type="match status" value="1"/>
</dbReference>
<dbReference type="Gene3D" id="2.120.10.80">
    <property type="entry name" value="Kelch-type beta propeller"/>
    <property type="match status" value="1"/>
</dbReference>
<dbReference type="Proteomes" id="UP000291343">
    <property type="component" value="Unassembled WGS sequence"/>
</dbReference>
<dbReference type="SMR" id="A0A482X1E7"/>
<dbReference type="InParanoid" id="A0A482X1E7"/>